<feature type="region of interest" description="Disordered" evidence="1">
    <location>
        <begin position="76"/>
        <end position="188"/>
    </location>
</feature>
<evidence type="ECO:0000256" key="2">
    <source>
        <dbReference type="SAM" id="Phobius"/>
    </source>
</evidence>
<name>A0A1G4KME4_9SACH</name>
<feature type="transmembrane region" description="Helical" evidence="2">
    <location>
        <begin position="35"/>
        <end position="53"/>
    </location>
</feature>
<evidence type="ECO:0000313" key="4">
    <source>
        <dbReference type="Proteomes" id="UP000189911"/>
    </source>
</evidence>
<dbReference type="Proteomes" id="UP000189911">
    <property type="component" value="Chromosome H"/>
</dbReference>
<keyword evidence="4" id="KW-1185">Reference proteome</keyword>
<evidence type="ECO:0000256" key="1">
    <source>
        <dbReference type="SAM" id="MobiDB-lite"/>
    </source>
</evidence>
<keyword evidence="2" id="KW-0472">Membrane</keyword>
<organism evidence="3 4">
    <name type="scientific">Lachancea nothofagi CBS 11611</name>
    <dbReference type="NCBI Taxonomy" id="1266666"/>
    <lineage>
        <taxon>Eukaryota</taxon>
        <taxon>Fungi</taxon>
        <taxon>Dikarya</taxon>
        <taxon>Ascomycota</taxon>
        <taxon>Saccharomycotina</taxon>
        <taxon>Saccharomycetes</taxon>
        <taxon>Saccharomycetales</taxon>
        <taxon>Saccharomycetaceae</taxon>
        <taxon>Lachancea</taxon>
    </lineage>
</organism>
<proteinExistence type="predicted"/>
<keyword evidence="2" id="KW-0812">Transmembrane</keyword>
<sequence length="188" mass="20833">MQGGVRRKNDLLPRYRGQGGTGAKKSFLTTPMKKVLIYLVMLAMVYFSARTLLETRNSNPGYELENVNSNTVSGVTDDGAMESPQDIADSQAMSPQGVVPPQGKKPANAKVPKEKFNNEVAMQQEVKNLEREQDYQKKKSTPIEGKQEVGNDVKAVKQQAETKDQLPVDEQAKMINDKAPYKKTDSAK</sequence>
<dbReference type="EMBL" id="LT598447">
    <property type="protein sequence ID" value="SCV05700.1"/>
    <property type="molecule type" value="Genomic_DNA"/>
</dbReference>
<gene>
    <name evidence="3" type="ORF">LANO_0H13256G</name>
</gene>
<reference evidence="4" key="1">
    <citation type="submission" date="2016-03" db="EMBL/GenBank/DDBJ databases">
        <authorList>
            <person name="Devillers Hugo."/>
        </authorList>
    </citation>
    <scope>NUCLEOTIDE SEQUENCE [LARGE SCALE GENOMIC DNA]</scope>
</reference>
<feature type="compositionally biased region" description="Basic and acidic residues" evidence="1">
    <location>
        <begin position="145"/>
        <end position="188"/>
    </location>
</feature>
<protein>
    <submittedName>
        <fullName evidence="3">LANO_0H13256g1_1</fullName>
    </submittedName>
</protein>
<evidence type="ECO:0000313" key="3">
    <source>
        <dbReference type="EMBL" id="SCV05700.1"/>
    </source>
</evidence>
<keyword evidence="2" id="KW-1133">Transmembrane helix</keyword>
<accession>A0A1G4KME4</accession>
<feature type="compositionally biased region" description="Basic and acidic residues" evidence="1">
    <location>
        <begin position="127"/>
        <end position="137"/>
    </location>
</feature>
<dbReference type="AlphaFoldDB" id="A0A1G4KME4"/>
<dbReference type="OrthoDB" id="4069445at2759"/>
<feature type="region of interest" description="Disordered" evidence="1">
    <location>
        <begin position="1"/>
        <end position="23"/>
    </location>
</feature>